<proteinExistence type="predicted"/>
<dbReference type="Proteomes" id="UP001307849">
    <property type="component" value="Unassembled WGS sequence"/>
</dbReference>
<gene>
    <name evidence="1" type="ORF">TWF506_007504</name>
</gene>
<reference evidence="1 2" key="1">
    <citation type="submission" date="2019-10" db="EMBL/GenBank/DDBJ databases">
        <authorList>
            <person name="Palmer J.M."/>
        </authorList>
    </citation>
    <scope>NUCLEOTIDE SEQUENCE [LARGE SCALE GENOMIC DNA]</scope>
    <source>
        <strain evidence="1 2">TWF506</strain>
    </source>
</reference>
<sequence>MPDKAPASKSSTCIIFADDSCQEKLGSFAVDWERYHTDTVFEGSFLTEGCEAKSAVMKFFGHRDLLEYESEFKALTILQDSPYAPDLLTAGCTPGSKGKIPGGMVLIKSFCRGERLPWDEFWNQCSDFDSENEVWVALKKTLEGLGYYGIELLQIPPDSVLWDKVSGRVYITDFFDWEYLEDDEEGSLRHIADQLYELTRNSQMARGFDEKQQKGKGKKVSKG</sequence>
<evidence type="ECO:0000313" key="2">
    <source>
        <dbReference type="Proteomes" id="UP001307849"/>
    </source>
</evidence>
<dbReference type="EMBL" id="JAVHJM010000004">
    <property type="protein sequence ID" value="KAK6515159.1"/>
    <property type="molecule type" value="Genomic_DNA"/>
</dbReference>
<accession>A0AAN8RNA4</accession>
<evidence type="ECO:0000313" key="1">
    <source>
        <dbReference type="EMBL" id="KAK6515159.1"/>
    </source>
</evidence>
<keyword evidence="2" id="KW-1185">Reference proteome</keyword>
<comment type="caution">
    <text evidence="1">The sequence shown here is derived from an EMBL/GenBank/DDBJ whole genome shotgun (WGS) entry which is preliminary data.</text>
</comment>
<protein>
    <submittedName>
        <fullName evidence="1">Uncharacterized protein</fullName>
    </submittedName>
</protein>
<organism evidence="1 2">
    <name type="scientific">Arthrobotrys conoides</name>
    <dbReference type="NCBI Taxonomy" id="74498"/>
    <lineage>
        <taxon>Eukaryota</taxon>
        <taxon>Fungi</taxon>
        <taxon>Dikarya</taxon>
        <taxon>Ascomycota</taxon>
        <taxon>Pezizomycotina</taxon>
        <taxon>Orbiliomycetes</taxon>
        <taxon>Orbiliales</taxon>
        <taxon>Orbiliaceae</taxon>
        <taxon>Arthrobotrys</taxon>
    </lineage>
</organism>
<dbReference type="AlphaFoldDB" id="A0AAN8RNA4"/>
<name>A0AAN8RNA4_9PEZI</name>